<keyword evidence="1" id="KW-1185">Reference proteome</keyword>
<dbReference type="RefSeq" id="XP_052133690.1">
    <property type="nucleotide sequence ID" value="XM_052277730.1"/>
</dbReference>
<evidence type="ECO:0000313" key="1">
    <source>
        <dbReference type="Proteomes" id="UP000504606"/>
    </source>
</evidence>
<reference evidence="2" key="1">
    <citation type="submission" date="2025-08" db="UniProtKB">
        <authorList>
            <consortium name="RefSeq"/>
        </authorList>
    </citation>
    <scope>IDENTIFICATION</scope>
    <source>
        <tissue evidence="2">Whole organism</tissue>
    </source>
</reference>
<dbReference type="AlphaFoldDB" id="A0A9C6XCW9"/>
<name>A0A9C6XCW9_FRAOC</name>
<protein>
    <submittedName>
        <fullName evidence="2">Uncharacterized protein LOC113214789 isoform X2</fullName>
    </submittedName>
</protein>
<gene>
    <name evidence="2" type="primary">LOC113214789</name>
</gene>
<evidence type="ECO:0000313" key="2">
    <source>
        <dbReference type="RefSeq" id="XP_052133690.1"/>
    </source>
</evidence>
<accession>A0A9C6XCW9</accession>
<organism evidence="1 2">
    <name type="scientific">Frankliniella occidentalis</name>
    <name type="common">Western flower thrips</name>
    <name type="synonym">Euthrips occidentalis</name>
    <dbReference type="NCBI Taxonomy" id="133901"/>
    <lineage>
        <taxon>Eukaryota</taxon>
        <taxon>Metazoa</taxon>
        <taxon>Ecdysozoa</taxon>
        <taxon>Arthropoda</taxon>
        <taxon>Hexapoda</taxon>
        <taxon>Insecta</taxon>
        <taxon>Pterygota</taxon>
        <taxon>Neoptera</taxon>
        <taxon>Paraneoptera</taxon>
        <taxon>Thysanoptera</taxon>
        <taxon>Terebrantia</taxon>
        <taxon>Thripoidea</taxon>
        <taxon>Thripidae</taxon>
        <taxon>Frankliniella</taxon>
    </lineage>
</organism>
<proteinExistence type="predicted"/>
<dbReference type="Proteomes" id="UP000504606">
    <property type="component" value="Unplaced"/>
</dbReference>
<sequence length="440" mass="48591">MSRNFIDDLTADPGSLPDNILAIRMIEKDGAPPRKVARKEDTKMQQLQRGVEAGRKVVQQLREVVPMAVAALNRQLVSSVASLRQIEEAFDKLKQVAAGSEGTTPDLTAEQLQLVAQLEDSLRLLTTNKCSVVAEEGAGVAAWKASVLLGPIDHILRPLLLLLRASGQLTKVDNGAVAVPSAASVAPPRLSTLYIEHKDIDDDGHLKVNDILRNGLRWRNIRTINNLKGRDSEKLLRVMARHVEELKIVGLAGPSLMKEVQKMSSLKKVIVKCDRNLVDYPDLPLQLEELSISFPSENQLRCLRRMPMLRSLMVENYQCPNVFLTPSQHGALLWLGVCLNENHKSTMLSLIRAFAASLQELQIFCGTNEDDFPSFFFPDLGEDLAECSLEALRRLVLNRGSTSECTDGYACLLQRQTIRDVLHSSVDVLCGGCQSSSVLA</sequence>
<dbReference type="GeneID" id="113214789"/>